<dbReference type="RefSeq" id="WP_340531072.1">
    <property type="nucleotide sequence ID" value="NZ_FMSH01000547.1"/>
</dbReference>
<dbReference type="PANTHER" id="PTHR12526">
    <property type="entry name" value="GLYCOSYLTRANSFERASE"/>
    <property type="match status" value="1"/>
</dbReference>
<protein>
    <submittedName>
        <fullName evidence="5">Glycosyltransferase</fullName>
    </submittedName>
</protein>
<feature type="domain" description="Glycosyl transferase family 1" evidence="3">
    <location>
        <begin position="198"/>
        <end position="354"/>
    </location>
</feature>
<keyword evidence="1" id="KW-0328">Glycosyltransferase</keyword>
<dbReference type="EMBL" id="FMSH01000547">
    <property type="protein sequence ID" value="SCV02285.1"/>
    <property type="molecule type" value="Genomic_DNA"/>
</dbReference>
<feature type="domain" description="Glycosyltransferase subfamily 4-like N-terminal" evidence="4">
    <location>
        <begin position="33"/>
        <end position="186"/>
    </location>
</feature>
<reference evidence="5" key="1">
    <citation type="submission" date="2016-09" db="EMBL/GenBank/DDBJ databases">
        <authorList>
            <person name="Capua I."/>
            <person name="De Benedictis P."/>
            <person name="Joannis T."/>
            <person name="Lombin L.H."/>
            <person name="Cattoli G."/>
        </authorList>
    </citation>
    <scope>NUCLEOTIDE SEQUENCE</scope>
    <source>
        <strain evidence="5">B9</strain>
    </source>
</reference>
<accession>A0A1K0J4I3</accession>
<sequence length="387" mass="42653">MRPRAISSPGRHQAAGATAGPAICFLTGTLNVFGGAERMAATVANELARRGHHIHILSLCDPRSCFRLDPAVRHDALFDRRPSFRSQFLPTIARLRRYLRQHRIAVLVEVDPLLTLFTLPACLGLGMRRIAWEHCNFDQDLGLPLRRLARHLAARTCERIVVLTELDREKWVRSLRCTNIDVIPNALAFPIPAEPAARTSRTAVAVGRLTDVKGFDVLLQAWVPIARDFPDWRLRIVGNGELLESLTQLRDRLCLQDCVRIEPARSDIESVYRDASLLCLSSRFEGFSLVLLEAMAYGLPIVATNCETGVKAIFTHGENAQLSPVDDPAALARGIAAVITSPELAARLSEAGRRHAQGFTPGEIGTHWERLLSGISGETTTSEIGMA</sequence>
<gene>
    <name evidence="5" type="ORF">CNECB9_960024</name>
</gene>
<evidence type="ECO:0000313" key="5">
    <source>
        <dbReference type="EMBL" id="SCV02285.1"/>
    </source>
</evidence>
<proteinExistence type="predicted"/>
<dbReference type="Pfam" id="PF00534">
    <property type="entry name" value="Glycos_transf_1"/>
    <property type="match status" value="1"/>
</dbReference>
<dbReference type="InterPro" id="IPR028098">
    <property type="entry name" value="Glyco_trans_4-like_N"/>
</dbReference>
<keyword evidence="2 5" id="KW-0808">Transferase</keyword>
<dbReference type="PANTHER" id="PTHR12526:SF629">
    <property type="entry name" value="TEICHURONIC ACID BIOSYNTHESIS GLYCOSYLTRANSFERASE TUAH-RELATED"/>
    <property type="match status" value="1"/>
</dbReference>
<evidence type="ECO:0000259" key="4">
    <source>
        <dbReference type="Pfam" id="PF13439"/>
    </source>
</evidence>
<dbReference type="InterPro" id="IPR001296">
    <property type="entry name" value="Glyco_trans_1"/>
</dbReference>
<dbReference type="AlphaFoldDB" id="A0A1K0J4I3"/>
<dbReference type="GO" id="GO:0016757">
    <property type="term" value="F:glycosyltransferase activity"/>
    <property type="evidence" value="ECO:0007669"/>
    <property type="project" value="UniProtKB-KW"/>
</dbReference>
<dbReference type="Pfam" id="PF13439">
    <property type="entry name" value="Glyco_transf_4"/>
    <property type="match status" value="1"/>
</dbReference>
<dbReference type="Gene3D" id="3.40.50.2000">
    <property type="entry name" value="Glycogen Phosphorylase B"/>
    <property type="match status" value="2"/>
</dbReference>
<evidence type="ECO:0000259" key="3">
    <source>
        <dbReference type="Pfam" id="PF00534"/>
    </source>
</evidence>
<name>A0A1K0J4I3_CUPNE</name>
<dbReference type="CDD" id="cd03820">
    <property type="entry name" value="GT4_AmsD-like"/>
    <property type="match status" value="1"/>
</dbReference>
<evidence type="ECO:0000256" key="2">
    <source>
        <dbReference type="ARBA" id="ARBA00022679"/>
    </source>
</evidence>
<organism evidence="5">
    <name type="scientific">Cupriavidus necator</name>
    <name type="common">Alcaligenes eutrophus</name>
    <name type="synonym">Ralstonia eutropha</name>
    <dbReference type="NCBI Taxonomy" id="106590"/>
    <lineage>
        <taxon>Bacteria</taxon>
        <taxon>Pseudomonadati</taxon>
        <taxon>Pseudomonadota</taxon>
        <taxon>Betaproteobacteria</taxon>
        <taxon>Burkholderiales</taxon>
        <taxon>Burkholderiaceae</taxon>
        <taxon>Cupriavidus</taxon>
    </lineage>
</organism>
<dbReference type="SUPFAM" id="SSF53756">
    <property type="entry name" value="UDP-Glycosyltransferase/glycogen phosphorylase"/>
    <property type="match status" value="1"/>
</dbReference>
<evidence type="ECO:0000256" key="1">
    <source>
        <dbReference type="ARBA" id="ARBA00022676"/>
    </source>
</evidence>